<dbReference type="PANTHER" id="PTHR33938:SF16">
    <property type="entry name" value="CARBOXYLIC ESTER HYDROLASE"/>
    <property type="match status" value="1"/>
</dbReference>
<comment type="caution">
    <text evidence="9">The sequence shown here is derived from an EMBL/GenBank/DDBJ whole genome shotgun (WGS) entry which is preliminary data.</text>
</comment>
<dbReference type="EC" id="3.1.1.-" evidence="8"/>
<dbReference type="PANTHER" id="PTHR33938">
    <property type="entry name" value="FERULOYL ESTERASE B-RELATED"/>
    <property type="match status" value="1"/>
</dbReference>
<dbReference type="GeneID" id="39597417"/>
<dbReference type="EMBL" id="RCNU01000011">
    <property type="protein sequence ID" value="RWQ93001.1"/>
    <property type="molecule type" value="Genomic_DNA"/>
</dbReference>
<name>A0A443HMH3_BYSSP</name>
<keyword evidence="2" id="KW-0719">Serine esterase</keyword>
<keyword evidence="4 8" id="KW-0732">Signal</keyword>
<dbReference type="VEuPathDB" id="FungiDB:C8Q69DRAFT_407009"/>
<protein>
    <recommendedName>
        <fullName evidence="8">Carboxylic ester hydrolase</fullName>
        <ecNumber evidence="8">3.1.1.-</ecNumber>
    </recommendedName>
</protein>
<keyword evidence="7" id="KW-1015">Disulfide bond</keyword>
<organism evidence="9 10">
    <name type="scientific">Byssochlamys spectabilis</name>
    <name type="common">Paecilomyces variotii</name>
    <dbReference type="NCBI Taxonomy" id="264951"/>
    <lineage>
        <taxon>Eukaryota</taxon>
        <taxon>Fungi</taxon>
        <taxon>Dikarya</taxon>
        <taxon>Ascomycota</taxon>
        <taxon>Pezizomycotina</taxon>
        <taxon>Eurotiomycetes</taxon>
        <taxon>Eurotiomycetidae</taxon>
        <taxon>Eurotiales</taxon>
        <taxon>Thermoascaceae</taxon>
        <taxon>Paecilomyces</taxon>
    </lineage>
</organism>
<keyword evidence="5 8" id="KW-0378">Hydrolase</keyword>
<dbReference type="Proteomes" id="UP000283841">
    <property type="component" value="Unassembled WGS sequence"/>
</dbReference>
<feature type="signal peptide" evidence="8">
    <location>
        <begin position="1"/>
        <end position="19"/>
    </location>
</feature>
<evidence type="ECO:0000256" key="6">
    <source>
        <dbReference type="ARBA" id="ARBA00022837"/>
    </source>
</evidence>
<dbReference type="RefSeq" id="XP_028482646.1">
    <property type="nucleotide sequence ID" value="XM_028628140.1"/>
</dbReference>
<evidence type="ECO:0000256" key="4">
    <source>
        <dbReference type="ARBA" id="ARBA00022729"/>
    </source>
</evidence>
<evidence type="ECO:0000256" key="3">
    <source>
        <dbReference type="ARBA" id="ARBA00022723"/>
    </source>
</evidence>
<dbReference type="SUPFAM" id="SSF53474">
    <property type="entry name" value="alpha/beta-Hydrolases"/>
    <property type="match status" value="1"/>
</dbReference>
<sequence>MRPASWIAAAAVSAGIAHAATLDEVCTTSYAQEALPADGFYQGVTIDPSSVVVAPVKNASVSDDVWYPDSVFDYCDITFAYSHTARNDRVLVRYWLPAPNKFQNRYLSTGGGGYAINSGNSSLPGGIIYGAVAGATDGGFGSFDTQFDTVWLLANGTANWESLFMFGYEAIHELSVLGKQFTKQFFNMTENDKLYSYYQGCSEGGREGWSQVQRFADEWDGAVTGAPAFRYAFQQIQHLYSNVVTQTLGYYPPQCELKKIVNETIAACDPLDGKTDGVVARSDLCKLHFNITSLVGKPYHCPASAASSTPFPTPATPAQNGTVTAEGVNVAREIIKGLRDSKGRQVYFSYQPAASFSDALTQYNSTTGSWELYVNSFGAGFVTRYLELVNASTLANLDGVTYDTLKEWIYESWQRYEDTLQTTWPDLTAFQEAGGKVLHLHGESDSSIPPASSIRYHESVRSVMYPKLSFNDSSIALADWYRLFLVPGAEHCATNSLQPNGPWPQTTLQTLIDWVEKDIAPETLNGTILQGEHVGESQPICAWPLRPYWSENGTKMECQYDQASIDSWIYDLDAFKLPVY</sequence>
<reference evidence="9 10" key="1">
    <citation type="journal article" date="2018" name="Front. Microbiol.">
        <title>Genomic and genetic insights into a cosmopolitan fungus, Paecilomyces variotii (Eurotiales).</title>
        <authorList>
            <person name="Urquhart A.S."/>
            <person name="Mondo S.J."/>
            <person name="Makela M.R."/>
            <person name="Hane J.K."/>
            <person name="Wiebenga A."/>
            <person name="He G."/>
            <person name="Mihaltcheva S."/>
            <person name="Pangilinan J."/>
            <person name="Lipzen A."/>
            <person name="Barry K."/>
            <person name="de Vries R.P."/>
            <person name="Grigoriev I.V."/>
            <person name="Idnurm A."/>
        </authorList>
    </citation>
    <scope>NUCLEOTIDE SEQUENCE [LARGE SCALE GENOMIC DNA]</scope>
    <source>
        <strain evidence="9 10">CBS 101075</strain>
    </source>
</reference>
<feature type="chain" id="PRO_5018818317" description="Carboxylic ester hydrolase" evidence="8">
    <location>
        <begin position="20"/>
        <end position="580"/>
    </location>
</feature>
<dbReference type="InterPro" id="IPR029058">
    <property type="entry name" value="AB_hydrolase_fold"/>
</dbReference>
<evidence type="ECO:0000256" key="7">
    <source>
        <dbReference type="ARBA" id="ARBA00023157"/>
    </source>
</evidence>
<dbReference type="AlphaFoldDB" id="A0A443HMH3"/>
<proteinExistence type="inferred from homology"/>
<evidence type="ECO:0000256" key="2">
    <source>
        <dbReference type="ARBA" id="ARBA00022487"/>
    </source>
</evidence>
<dbReference type="InterPro" id="IPR011118">
    <property type="entry name" value="Tannase/feruloyl_esterase"/>
</dbReference>
<comment type="similarity">
    <text evidence="1 8">Belongs to the tannase family.</text>
</comment>
<evidence type="ECO:0000313" key="9">
    <source>
        <dbReference type="EMBL" id="RWQ93001.1"/>
    </source>
</evidence>
<dbReference type="GO" id="GO:0030600">
    <property type="term" value="F:feruloyl esterase activity"/>
    <property type="evidence" value="ECO:0007669"/>
    <property type="project" value="UniProtKB-ARBA"/>
</dbReference>
<gene>
    <name evidence="9" type="ORF">C8Q69DRAFT_407009</name>
</gene>
<dbReference type="GO" id="GO:0046872">
    <property type="term" value="F:metal ion binding"/>
    <property type="evidence" value="ECO:0007669"/>
    <property type="project" value="UniProtKB-KW"/>
</dbReference>
<keyword evidence="10" id="KW-1185">Reference proteome</keyword>
<accession>A0A443HMH3</accession>
<evidence type="ECO:0000256" key="5">
    <source>
        <dbReference type="ARBA" id="ARBA00022801"/>
    </source>
</evidence>
<evidence type="ECO:0000256" key="1">
    <source>
        <dbReference type="ARBA" id="ARBA00006249"/>
    </source>
</evidence>
<keyword evidence="3" id="KW-0479">Metal-binding</keyword>
<evidence type="ECO:0000256" key="8">
    <source>
        <dbReference type="RuleBase" id="RU361238"/>
    </source>
</evidence>
<keyword evidence="6" id="KW-0106">Calcium</keyword>
<dbReference type="Pfam" id="PF07519">
    <property type="entry name" value="Tannase"/>
    <property type="match status" value="1"/>
</dbReference>
<evidence type="ECO:0000313" key="10">
    <source>
        <dbReference type="Proteomes" id="UP000283841"/>
    </source>
</evidence>